<dbReference type="SUPFAM" id="SSF53850">
    <property type="entry name" value="Periplasmic binding protein-like II"/>
    <property type="match status" value="1"/>
</dbReference>
<feature type="domain" description="Solute-binding protein family 5" evidence="8">
    <location>
        <begin position="94"/>
        <end position="472"/>
    </location>
</feature>
<dbReference type="PANTHER" id="PTHR30290">
    <property type="entry name" value="PERIPLASMIC BINDING COMPONENT OF ABC TRANSPORTER"/>
    <property type="match status" value="1"/>
</dbReference>
<dbReference type="InterPro" id="IPR000914">
    <property type="entry name" value="SBP_5_dom"/>
</dbReference>
<dbReference type="AlphaFoldDB" id="A0A221MGC8"/>
<dbReference type="Pfam" id="PF00496">
    <property type="entry name" value="SBP_bac_5"/>
    <property type="match status" value="1"/>
</dbReference>
<keyword evidence="5" id="KW-0653">Protein transport</keyword>
<dbReference type="Gene3D" id="3.40.190.10">
    <property type="entry name" value="Periplasmic binding protein-like II"/>
    <property type="match status" value="1"/>
</dbReference>
<accession>A0A221MGC8</accession>
<dbReference type="PANTHER" id="PTHR30290:SF10">
    <property type="entry name" value="PERIPLASMIC OLIGOPEPTIDE-BINDING PROTEIN-RELATED"/>
    <property type="match status" value="1"/>
</dbReference>
<evidence type="ECO:0000256" key="7">
    <source>
        <dbReference type="ARBA" id="ARBA00023288"/>
    </source>
</evidence>
<keyword evidence="4" id="KW-0732">Signal</keyword>
<dbReference type="GO" id="GO:1904680">
    <property type="term" value="F:peptide transmembrane transporter activity"/>
    <property type="evidence" value="ECO:0007669"/>
    <property type="project" value="TreeGrafter"/>
</dbReference>
<dbReference type="FunFam" id="3.90.76.10:FF:000001">
    <property type="entry name" value="Oligopeptide ABC transporter substrate-binding protein"/>
    <property type="match status" value="1"/>
</dbReference>
<evidence type="ECO:0000313" key="9">
    <source>
        <dbReference type="EMBL" id="ASN06680.1"/>
    </source>
</evidence>
<dbReference type="OrthoDB" id="9801912at2"/>
<evidence type="ECO:0000256" key="6">
    <source>
        <dbReference type="ARBA" id="ARBA00023139"/>
    </source>
</evidence>
<evidence type="ECO:0000256" key="1">
    <source>
        <dbReference type="ARBA" id="ARBA00004193"/>
    </source>
</evidence>
<keyword evidence="10" id="KW-1185">Reference proteome</keyword>
<evidence type="ECO:0000256" key="3">
    <source>
        <dbReference type="ARBA" id="ARBA00022448"/>
    </source>
</evidence>
<dbReference type="Gene3D" id="3.90.76.10">
    <property type="entry name" value="Dipeptide-binding Protein, Domain 1"/>
    <property type="match status" value="1"/>
</dbReference>
<dbReference type="GO" id="GO:0015833">
    <property type="term" value="P:peptide transport"/>
    <property type="evidence" value="ECO:0007669"/>
    <property type="project" value="UniProtKB-KW"/>
</dbReference>
<evidence type="ECO:0000256" key="5">
    <source>
        <dbReference type="ARBA" id="ARBA00022856"/>
    </source>
</evidence>
<dbReference type="KEGG" id="vne:CFK40_17490"/>
<proteinExistence type="inferred from homology"/>
<dbReference type="RefSeq" id="WP_089533676.1">
    <property type="nucleotide sequence ID" value="NZ_CP022437.1"/>
</dbReference>
<dbReference type="FunFam" id="3.10.105.10:FF:000001">
    <property type="entry name" value="Oligopeptide ABC transporter, oligopeptide-binding protein"/>
    <property type="match status" value="1"/>
</dbReference>
<dbReference type="PIRSF" id="PIRSF002741">
    <property type="entry name" value="MppA"/>
    <property type="match status" value="1"/>
</dbReference>
<dbReference type="CDD" id="cd08504">
    <property type="entry name" value="PBP2_OppA"/>
    <property type="match status" value="1"/>
</dbReference>
<comment type="subcellular location">
    <subcellularLocation>
        <location evidence="1">Cell membrane</location>
        <topology evidence="1">Lipid-anchor</topology>
    </subcellularLocation>
</comment>
<keyword evidence="5" id="KW-0571">Peptide transport</keyword>
<dbReference type="Gene3D" id="3.10.105.10">
    <property type="entry name" value="Dipeptide-binding Protein, Domain 3"/>
    <property type="match status" value="1"/>
</dbReference>
<evidence type="ECO:0000259" key="8">
    <source>
        <dbReference type="Pfam" id="PF00496"/>
    </source>
</evidence>
<dbReference type="InterPro" id="IPR030678">
    <property type="entry name" value="Peptide/Ni-bd"/>
</dbReference>
<evidence type="ECO:0000256" key="4">
    <source>
        <dbReference type="ARBA" id="ARBA00022729"/>
    </source>
</evidence>
<dbReference type="GO" id="GO:0030288">
    <property type="term" value="C:outer membrane-bounded periplasmic space"/>
    <property type="evidence" value="ECO:0007669"/>
    <property type="project" value="UniProtKB-ARBA"/>
</dbReference>
<comment type="similarity">
    <text evidence="2">Belongs to the bacterial solute-binding protein 5 family.</text>
</comment>
<dbReference type="Proteomes" id="UP000204391">
    <property type="component" value="Chromosome"/>
</dbReference>
<keyword evidence="7" id="KW-0449">Lipoprotein</keyword>
<protein>
    <submittedName>
        <fullName evidence="9">Peptide ABC transporter substrate-binding protein</fullName>
    </submittedName>
</protein>
<sequence>MKKRLLTKLLILMFIVGLVLTGCNFNSSEESTDTPEATKEDSAKDAGVEQVLNMSESAEIPTMDSVHAHDGVSFTALNNVKEGLYRLGLEHNAVLAIAKDHQASEDGLVHTFTLRDAKWSNGDPVTAHDFVYAWQRIFKDTGHYASMFETAKILNATEIINGDKQAEELGVKALDDKTLEVTLSGPNPLLPQNLTFPSFLPQNQEFVESQGDQYALEASNMLYNGPFVLSEWKHDQSWQYKKNPDYWDAETVKLEEINTFVVKEASTELNLYETHELDRVDLTAATVDEYQDDETFSFVDDAEIRFLRFNHTLEALGNENIRRAIDMGWDKKAHAEVILNNGSKPLYALVPKGFSTSPDGKGFRDLNGPFNQGTFEEAQAFLDKGLEEIGKETATISIMSSDDESMMKTAEYLKNQLETNLSGLKVEIKVVPFQQRLELEKAIDYGISISSWGPDYNDPMTYLGMWVTDGSANRMGYSNPEYDALIEKINEEQNPTDRYAMMLEAEKILFEDAAIGPAYQVTNAVLQRLYVKDLAYHPSGAEFSFKWAYIKK</sequence>
<dbReference type="PROSITE" id="PS51257">
    <property type="entry name" value="PROKAR_LIPOPROTEIN"/>
    <property type="match status" value="1"/>
</dbReference>
<keyword evidence="6" id="KW-0564">Palmitate</keyword>
<gene>
    <name evidence="9" type="ORF">CFK40_17490</name>
</gene>
<name>A0A221MGC8_9BACI</name>
<dbReference type="EMBL" id="CP022437">
    <property type="protein sequence ID" value="ASN06680.1"/>
    <property type="molecule type" value="Genomic_DNA"/>
</dbReference>
<dbReference type="GO" id="GO:0043190">
    <property type="term" value="C:ATP-binding cassette (ABC) transporter complex"/>
    <property type="evidence" value="ECO:0007669"/>
    <property type="project" value="InterPro"/>
</dbReference>
<dbReference type="InterPro" id="IPR039424">
    <property type="entry name" value="SBP_5"/>
</dbReference>
<keyword evidence="3" id="KW-0813">Transport</keyword>
<reference evidence="9 10" key="1">
    <citation type="journal article" date="2003" name="Int. J. Syst. Evol. Microbiol.">
        <title>Virgibacillus carmonensis sp. nov., Virgibacillus necropolis sp. nov. and Virgibacillus picturae sp. nov., three novel species isolated from deteriorated mural paintings, transfer of the species of the genus salibacillus to Virgibacillus, as Virgibacillus marismortui comb. nov. and Virgibacillus salexigens comb. nov., and emended description of the genus Virgibacillus.</title>
        <authorList>
            <person name="Heyrman J."/>
            <person name="Logan N.A."/>
            <person name="Busse H.J."/>
            <person name="Balcaen A."/>
            <person name="Lebbe L."/>
            <person name="Rodriguez-Diaz M."/>
            <person name="Swings J."/>
            <person name="De Vos P."/>
        </authorList>
    </citation>
    <scope>NUCLEOTIDE SEQUENCE [LARGE SCALE GENOMIC DNA]</scope>
    <source>
        <strain evidence="9 10">LMG 19488</strain>
    </source>
</reference>
<organism evidence="9 10">
    <name type="scientific">Virgibacillus necropolis</name>
    <dbReference type="NCBI Taxonomy" id="163877"/>
    <lineage>
        <taxon>Bacteria</taxon>
        <taxon>Bacillati</taxon>
        <taxon>Bacillota</taxon>
        <taxon>Bacilli</taxon>
        <taxon>Bacillales</taxon>
        <taxon>Bacillaceae</taxon>
        <taxon>Virgibacillus</taxon>
    </lineage>
</organism>
<evidence type="ECO:0000256" key="2">
    <source>
        <dbReference type="ARBA" id="ARBA00005695"/>
    </source>
</evidence>
<evidence type="ECO:0000313" key="10">
    <source>
        <dbReference type="Proteomes" id="UP000204391"/>
    </source>
</evidence>